<dbReference type="RefSeq" id="WP_088962073.1">
    <property type="nucleotide sequence ID" value="NZ_LT607410.1"/>
</dbReference>
<evidence type="ECO:0000313" key="2">
    <source>
        <dbReference type="EMBL" id="SCF21696.1"/>
    </source>
</evidence>
<dbReference type="PANTHER" id="PTHR21310">
    <property type="entry name" value="AMINOGLYCOSIDE PHOSPHOTRANSFERASE-RELATED-RELATED"/>
    <property type="match status" value="1"/>
</dbReference>
<dbReference type="InterPro" id="IPR011009">
    <property type="entry name" value="Kinase-like_dom_sf"/>
</dbReference>
<dbReference type="EMBL" id="LT607410">
    <property type="protein sequence ID" value="SCF21696.1"/>
    <property type="molecule type" value="Genomic_DNA"/>
</dbReference>
<dbReference type="Pfam" id="PF01636">
    <property type="entry name" value="APH"/>
    <property type="match status" value="1"/>
</dbReference>
<organism evidence="2 3">
    <name type="scientific">Micromonospora purpureochromogenes</name>
    <dbReference type="NCBI Taxonomy" id="47872"/>
    <lineage>
        <taxon>Bacteria</taxon>
        <taxon>Bacillati</taxon>
        <taxon>Actinomycetota</taxon>
        <taxon>Actinomycetes</taxon>
        <taxon>Micromonosporales</taxon>
        <taxon>Micromonosporaceae</taxon>
        <taxon>Micromonospora</taxon>
    </lineage>
</organism>
<sequence>MSSPTQRLLDPDQVRRYVAASLGPDVTVTGCAPLTGGGFAAVWSATLDDGRGVVLKVGPPPEVPLLRYERGMVAAEARYLRLVAARAPEVPVPPLLHHGSDPVLGDWLLTGLLAGRTLHQLTVDGAPVDAVRAGLGAALAALHRVDGDRYGYDGGRAAGATWREAFTAMVDDLLADATDWAVPLPVPAGRMRELVHRHAAALDAVRRPALLHFDGWAGNVLAVAGPDGMPRLNGLVDGERHLYGDPLLDLVSPLIFRRAEDEPDDAFLRGYQAAGGPVPLDEAGVRRRLGLYRLHLYLLMTVEMPSRGITADNDPGRVARLAELLDRELAALAEP</sequence>
<dbReference type="GO" id="GO:0016301">
    <property type="term" value="F:kinase activity"/>
    <property type="evidence" value="ECO:0007669"/>
    <property type="project" value="UniProtKB-KW"/>
</dbReference>
<dbReference type="SUPFAM" id="SSF56112">
    <property type="entry name" value="Protein kinase-like (PK-like)"/>
    <property type="match status" value="1"/>
</dbReference>
<feature type="domain" description="Aminoglycoside phosphotransferase" evidence="1">
    <location>
        <begin position="39"/>
        <end position="275"/>
    </location>
</feature>
<dbReference type="Gene3D" id="3.90.1200.10">
    <property type="match status" value="1"/>
</dbReference>
<keyword evidence="2" id="KW-0418">Kinase</keyword>
<evidence type="ECO:0000259" key="1">
    <source>
        <dbReference type="Pfam" id="PF01636"/>
    </source>
</evidence>
<name>A0A1C4YLZ6_9ACTN</name>
<evidence type="ECO:0000313" key="3">
    <source>
        <dbReference type="Proteomes" id="UP000198228"/>
    </source>
</evidence>
<proteinExistence type="predicted"/>
<dbReference type="Gene3D" id="3.30.200.20">
    <property type="entry name" value="Phosphorylase Kinase, domain 1"/>
    <property type="match status" value="1"/>
</dbReference>
<dbReference type="Proteomes" id="UP000198228">
    <property type="component" value="Chromosome I"/>
</dbReference>
<accession>A0A1C4YLZ6</accession>
<keyword evidence="2" id="KW-0808">Transferase</keyword>
<reference evidence="2 3" key="1">
    <citation type="submission" date="2016-06" db="EMBL/GenBank/DDBJ databases">
        <authorList>
            <person name="Kjaerup R.B."/>
            <person name="Dalgaard T.S."/>
            <person name="Juul-Madsen H.R."/>
        </authorList>
    </citation>
    <scope>NUCLEOTIDE SEQUENCE [LARGE SCALE GENOMIC DNA]</scope>
    <source>
        <strain evidence="2 3">DSM 43821</strain>
    </source>
</reference>
<dbReference type="AlphaFoldDB" id="A0A1C4YLZ6"/>
<gene>
    <name evidence="2" type="ORF">GA0074696_3500</name>
</gene>
<dbReference type="InterPro" id="IPR051678">
    <property type="entry name" value="AGP_Transferase"/>
</dbReference>
<dbReference type="PANTHER" id="PTHR21310:SF15">
    <property type="entry name" value="AMINOGLYCOSIDE PHOSPHOTRANSFERASE DOMAIN-CONTAINING PROTEIN"/>
    <property type="match status" value="1"/>
</dbReference>
<dbReference type="InterPro" id="IPR002575">
    <property type="entry name" value="Aminoglycoside_PTrfase"/>
</dbReference>
<protein>
    <submittedName>
        <fullName evidence="2">Predicted kinase, aminoglycoside phosphotransferase (APT) family</fullName>
    </submittedName>
</protein>